<feature type="non-terminal residue" evidence="5">
    <location>
        <position position="1"/>
    </location>
</feature>
<dbReference type="PROSITE" id="PS51194">
    <property type="entry name" value="HELICASE_CTER"/>
    <property type="match status" value="1"/>
</dbReference>
<dbReference type="GO" id="GO:0006281">
    <property type="term" value="P:DNA repair"/>
    <property type="evidence" value="ECO:0007669"/>
    <property type="project" value="TreeGrafter"/>
</dbReference>
<feature type="domain" description="Helicase C-terminal" evidence="4">
    <location>
        <begin position="278"/>
        <end position="435"/>
    </location>
</feature>
<proteinExistence type="predicted"/>
<dbReference type="InterPro" id="IPR038718">
    <property type="entry name" value="SNF2-like_sf"/>
</dbReference>
<dbReference type="PANTHER" id="PTHR45626">
    <property type="entry name" value="TRANSCRIPTION TERMINATION FACTOR 2-RELATED"/>
    <property type="match status" value="1"/>
</dbReference>
<dbReference type="InterPro" id="IPR027417">
    <property type="entry name" value="P-loop_NTPase"/>
</dbReference>
<dbReference type="SMART" id="SM00490">
    <property type="entry name" value="HELICc"/>
    <property type="match status" value="1"/>
</dbReference>
<dbReference type="OrthoDB" id="69037at2759"/>
<evidence type="ECO:0000256" key="2">
    <source>
        <dbReference type="ARBA" id="ARBA00022801"/>
    </source>
</evidence>
<evidence type="ECO:0000313" key="6">
    <source>
        <dbReference type="Proteomes" id="UP000243217"/>
    </source>
</evidence>
<dbReference type="Gene3D" id="3.40.50.10810">
    <property type="entry name" value="Tandem AAA-ATPase domain"/>
    <property type="match status" value="1"/>
</dbReference>
<dbReference type="GO" id="GO:0005634">
    <property type="term" value="C:nucleus"/>
    <property type="evidence" value="ECO:0007669"/>
    <property type="project" value="TreeGrafter"/>
</dbReference>
<dbReference type="InterPro" id="IPR001650">
    <property type="entry name" value="Helicase_C-like"/>
</dbReference>
<gene>
    <name evidence="5" type="ORF">THRCLA_05488</name>
</gene>
<keyword evidence="3" id="KW-0067">ATP-binding</keyword>
<dbReference type="SUPFAM" id="SSF52540">
    <property type="entry name" value="P-loop containing nucleoside triphosphate hydrolases"/>
    <property type="match status" value="2"/>
</dbReference>
<dbReference type="InterPro" id="IPR050628">
    <property type="entry name" value="SNF2_RAD54_helicase_TF"/>
</dbReference>
<dbReference type="PANTHER" id="PTHR45626:SF50">
    <property type="entry name" value="TRANSCRIPTION TERMINATION FACTOR 2"/>
    <property type="match status" value="1"/>
</dbReference>
<dbReference type="CDD" id="cd18793">
    <property type="entry name" value="SF2_C_SNF"/>
    <property type="match status" value="1"/>
</dbReference>
<protein>
    <recommendedName>
        <fullName evidence="4">Helicase C-terminal domain-containing protein</fullName>
    </recommendedName>
</protein>
<keyword evidence="1" id="KW-0547">Nucleotide-binding</keyword>
<keyword evidence="6" id="KW-1185">Reference proteome</keyword>
<dbReference type="GO" id="GO:0005524">
    <property type="term" value="F:ATP binding"/>
    <property type="evidence" value="ECO:0007669"/>
    <property type="project" value="UniProtKB-KW"/>
</dbReference>
<dbReference type="Proteomes" id="UP000243217">
    <property type="component" value="Unassembled WGS sequence"/>
</dbReference>
<dbReference type="InterPro" id="IPR000330">
    <property type="entry name" value="SNF2_N"/>
</dbReference>
<keyword evidence="2" id="KW-0378">Hydrolase</keyword>
<accession>A0A1V9ZVT0</accession>
<dbReference type="AlphaFoldDB" id="A0A1V9ZVT0"/>
<dbReference type="GO" id="GO:0008094">
    <property type="term" value="F:ATP-dependent activity, acting on DNA"/>
    <property type="evidence" value="ECO:0007669"/>
    <property type="project" value="TreeGrafter"/>
</dbReference>
<dbReference type="Pfam" id="PF00271">
    <property type="entry name" value="Helicase_C"/>
    <property type="match status" value="1"/>
</dbReference>
<reference evidence="5 6" key="1">
    <citation type="journal article" date="2014" name="Genome Biol. Evol.">
        <title>The secreted proteins of Achlya hypogyna and Thraustotheca clavata identify the ancestral oomycete secretome and reveal gene acquisitions by horizontal gene transfer.</title>
        <authorList>
            <person name="Misner I."/>
            <person name="Blouin N."/>
            <person name="Leonard G."/>
            <person name="Richards T.A."/>
            <person name="Lane C.E."/>
        </authorList>
    </citation>
    <scope>NUCLEOTIDE SEQUENCE [LARGE SCALE GENOMIC DNA]</scope>
    <source>
        <strain evidence="5 6">ATCC 34112</strain>
    </source>
</reference>
<dbReference type="Gene3D" id="3.40.50.300">
    <property type="entry name" value="P-loop containing nucleotide triphosphate hydrolases"/>
    <property type="match status" value="1"/>
</dbReference>
<organism evidence="5 6">
    <name type="scientific">Thraustotheca clavata</name>
    <dbReference type="NCBI Taxonomy" id="74557"/>
    <lineage>
        <taxon>Eukaryota</taxon>
        <taxon>Sar</taxon>
        <taxon>Stramenopiles</taxon>
        <taxon>Oomycota</taxon>
        <taxon>Saprolegniomycetes</taxon>
        <taxon>Saprolegniales</taxon>
        <taxon>Achlyaceae</taxon>
        <taxon>Thraustotheca</taxon>
    </lineage>
</organism>
<evidence type="ECO:0000259" key="4">
    <source>
        <dbReference type="PROSITE" id="PS51194"/>
    </source>
</evidence>
<sequence length="445" mass="51550">TRRLTTCISLLIEAKSKSKKRPSLVICTVSLLQQWERQIKHISPLSVGIYHGTQRNRFRHSPDFYAFDVILSTYDVLQSKEIAIKTANSIQSMDDSSWMLTKRLRQEKLMSKLHKVYWERVILDQAQSIALDKSQSPFHLQARTRWCSSSIQVSNLNLHSLFKFIGIPRIADDAHLSSLINLYVFQRPKSSAAVENIEMIEKLSFTSDAELQWYKHVYHLTRRQVQEAMQQSKKPNGEQLFKLLLRLRQVCSTPSLLSRPFLNEFQSQDIPQVPLSTKMQSLFNALRAASIAHEPCLVISEWRRFLDLIKSQLRAKHADISTTQIDGRSSTLERASAVEAYQSGDSNVLLLALNSGALGFNLTATRRIFMMEPCWDLSLEKQILERVLRVPHSVHITRYVMKDTIEEKIKLLHKNQRPMIELVLQDCELKRRTLKRRDIVDMVLK</sequence>
<evidence type="ECO:0000256" key="3">
    <source>
        <dbReference type="ARBA" id="ARBA00022840"/>
    </source>
</evidence>
<dbReference type="InterPro" id="IPR049730">
    <property type="entry name" value="SNF2/RAD54-like_C"/>
</dbReference>
<dbReference type="EMBL" id="JNBS01001244">
    <property type="protein sequence ID" value="OQS02114.1"/>
    <property type="molecule type" value="Genomic_DNA"/>
</dbReference>
<evidence type="ECO:0000256" key="1">
    <source>
        <dbReference type="ARBA" id="ARBA00022741"/>
    </source>
</evidence>
<dbReference type="GO" id="GO:0016787">
    <property type="term" value="F:hydrolase activity"/>
    <property type="evidence" value="ECO:0007669"/>
    <property type="project" value="UniProtKB-KW"/>
</dbReference>
<evidence type="ECO:0000313" key="5">
    <source>
        <dbReference type="EMBL" id="OQS02114.1"/>
    </source>
</evidence>
<name>A0A1V9ZVT0_9STRA</name>
<dbReference type="STRING" id="74557.A0A1V9ZVT0"/>
<dbReference type="Pfam" id="PF00176">
    <property type="entry name" value="SNF2-rel_dom"/>
    <property type="match status" value="1"/>
</dbReference>
<comment type="caution">
    <text evidence="5">The sequence shown here is derived from an EMBL/GenBank/DDBJ whole genome shotgun (WGS) entry which is preliminary data.</text>
</comment>